<gene>
    <name evidence="1" type="ORF">E2C01_034307</name>
</gene>
<proteinExistence type="predicted"/>
<name>A0A5B7F1A4_PORTR</name>
<evidence type="ECO:0000313" key="1">
    <source>
        <dbReference type="EMBL" id="MPC40741.1"/>
    </source>
</evidence>
<protein>
    <submittedName>
        <fullName evidence="1">Uncharacterized protein</fullName>
    </submittedName>
</protein>
<dbReference type="EMBL" id="VSRR010004798">
    <property type="protein sequence ID" value="MPC40741.1"/>
    <property type="molecule type" value="Genomic_DNA"/>
</dbReference>
<evidence type="ECO:0000313" key="2">
    <source>
        <dbReference type="Proteomes" id="UP000324222"/>
    </source>
</evidence>
<dbReference type="AlphaFoldDB" id="A0A5B7F1A4"/>
<comment type="caution">
    <text evidence="1">The sequence shown here is derived from an EMBL/GenBank/DDBJ whole genome shotgun (WGS) entry which is preliminary data.</text>
</comment>
<keyword evidence="2" id="KW-1185">Reference proteome</keyword>
<accession>A0A5B7F1A4</accession>
<organism evidence="1 2">
    <name type="scientific">Portunus trituberculatus</name>
    <name type="common">Swimming crab</name>
    <name type="synonym">Neptunus trituberculatus</name>
    <dbReference type="NCBI Taxonomy" id="210409"/>
    <lineage>
        <taxon>Eukaryota</taxon>
        <taxon>Metazoa</taxon>
        <taxon>Ecdysozoa</taxon>
        <taxon>Arthropoda</taxon>
        <taxon>Crustacea</taxon>
        <taxon>Multicrustacea</taxon>
        <taxon>Malacostraca</taxon>
        <taxon>Eumalacostraca</taxon>
        <taxon>Eucarida</taxon>
        <taxon>Decapoda</taxon>
        <taxon>Pleocyemata</taxon>
        <taxon>Brachyura</taxon>
        <taxon>Eubrachyura</taxon>
        <taxon>Portunoidea</taxon>
        <taxon>Portunidae</taxon>
        <taxon>Portuninae</taxon>
        <taxon>Portunus</taxon>
    </lineage>
</organism>
<reference evidence="1 2" key="1">
    <citation type="submission" date="2019-05" db="EMBL/GenBank/DDBJ databases">
        <title>Another draft genome of Portunus trituberculatus and its Hox gene families provides insights of decapod evolution.</title>
        <authorList>
            <person name="Jeong J.-H."/>
            <person name="Song I."/>
            <person name="Kim S."/>
            <person name="Choi T."/>
            <person name="Kim D."/>
            <person name="Ryu S."/>
            <person name="Kim W."/>
        </authorList>
    </citation>
    <scope>NUCLEOTIDE SEQUENCE [LARGE SCALE GENOMIC DNA]</scope>
    <source>
        <tissue evidence="1">Muscle</tissue>
    </source>
</reference>
<sequence>MSDCEPPGTHGGVFGTSCYASLAHEDPTGQPAPHAPELASSSGWVVGAGWRGVRVSRPRVPVHGLTGGSAMTLTLLHTKILHVNSYMSSAESLEATASPSHHGRSAGRLVAPCGPPFGDSNICPTSMRHGAT</sequence>
<dbReference type="Proteomes" id="UP000324222">
    <property type="component" value="Unassembled WGS sequence"/>
</dbReference>